<dbReference type="Proteomes" id="UP000184600">
    <property type="component" value="Unassembled WGS sequence"/>
</dbReference>
<evidence type="ECO:0000313" key="1">
    <source>
        <dbReference type="EMBL" id="SHO54362.1"/>
    </source>
</evidence>
<name>A0A1M7YNZ6_9VIBR</name>
<dbReference type="AlphaFoldDB" id="A0A1M7YNZ6"/>
<protein>
    <submittedName>
        <fullName evidence="1">Uncharacterized protein</fullName>
    </submittedName>
</protein>
<sequence length="60" mass="6655">MKSRMTALEDIIDDIELAALALTSVMLCDEPGVCALNKHLAGLRNKVERLLKSETKKDIE</sequence>
<evidence type="ECO:0000313" key="2">
    <source>
        <dbReference type="Proteomes" id="UP000184600"/>
    </source>
</evidence>
<dbReference type="OrthoDB" id="5897904at2"/>
<gene>
    <name evidence="1" type="ORF">VQ7734_00076</name>
</gene>
<reference evidence="2" key="1">
    <citation type="submission" date="2016-12" db="EMBL/GenBank/DDBJ databases">
        <authorList>
            <person name="Rodrigo-Torres L."/>
            <person name="Arahal R.D."/>
            <person name="Lucena T."/>
        </authorList>
    </citation>
    <scope>NUCLEOTIDE SEQUENCE [LARGE SCALE GENOMIC DNA]</scope>
</reference>
<keyword evidence="2" id="KW-1185">Reference proteome</keyword>
<dbReference type="EMBL" id="FRFG01000003">
    <property type="protein sequence ID" value="SHO54362.1"/>
    <property type="molecule type" value="Genomic_DNA"/>
</dbReference>
<organism evidence="1 2">
    <name type="scientific">Vibrio quintilis</name>
    <dbReference type="NCBI Taxonomy" id="1117707"/>
    <lineage>
        <taxon>Bacteria</taxon>
        <taxon>Pseudomonadati</taxon>
        <taxon>Pseudomonadota</taxon>
        <taxon>Gammaproteobacteria</taxon>
        <taxon>Vibrionales</taxon>
        <taxon>Vibrionaceae</taxon>
        <taxon>Vibrio</taxon>
    </lineage>
</organism>
<accession>A0A1M7YNZ6</accession>
<proteinExistence type="predicted"/>
<dbReference type="RefSeq" id="WP_073579285.1">
    <property type="nucleotide sequence ID" value="NZ_AP024898.1"/>
</dbReference>